<evidence type="ECO:0000256" key="6">
    <source>
        <dbReference type="PROSITE-ProRule" id="PRU00169"/>
    </source>
</evidence>
<dbReference type="GO" id="GO:0006355">
    <property type="term" value="P:regulation of DNA-templated transcription"/>
    <property type="evidence" value="ECO:0007669"/>
    <property type="project" value="InterPro"/>
</dbReference>
<dbReference type="PROSITE" id="PS51755">
    <property type="entry name" value="OMPR_PHOB"/>
    <property type="match status" value="1"/>
</dbReference>
<evidence type="ECO:0000313" key="10">
    <source>
        <dbReference type="EMBL" id="QCK13416.1"/>
    </source>
</evidence>
<dbReference type="AlphaFoldDB" id="A0A4D7JPR2"/>
<dbReference type="Gene3D" id="3.40.50.2300">
    <property type="match status" value="1"/>
</dbReference>
<sequence length="231" mass="26885">MSKYKLLIVEDDPNLGQILKEYLEIKGFETDLCRDGEEGLEAYKKEEYHACLFDIMMPKMDGFTLLEKIRKIDRDIPVIFLTAKSMKEDTLHGLRIGADDYITKPFSMEELLLRLNNILKRSGASEIDSSSEEMKFGDFEFDYTQRMLNFKGNTTKLTTKEAELLKLLVQNKNKTLDRSVALNRIWKDDSYFNARSMDVYIAKLRKMLKPDDTVQILTVHGEGFKLIELKE</sequence>
<evidence type="ECO:0000256" key="5">
    <source>
        <dbReference type="ARBA" id="ARBA00023163"/>
    </source>
</evidence>
<dbReference type="InterPro" id="IPR036388">
    <property type="entry name" value="WH-like_DNA-bd_sf"/>
</dbReference>
<dbReference type="KEGG" id="fpf:DCC35_00945"/>
<dbReference type="Proteomes" id="UP000298616">
    <property type="component" value="Chromosome"/>
</dbReference>
<organism evidence="10 11">
    <name type="scientific">Mangrovivirga cuniculi</name>
    <dbReference type="NCBI Taxonomy" id="2715131"/>
    <lineage>
        <taxon>Bacteria</taxon>
        <taxon>Pseudomonadati</taxon>
        <taxon>Bacteroidota</taxon>
        <taxon>Cytophagia</taxon>
        <taxon>Cytophagales</taxon>
        <taxon>Mangrovivirgaceae</taxon>
        <taxon>Mangrovivirga</taxon>
    </lineage>
</organism>
<dbReference type="SMART" id="SM00862">
    <property type="entry name" value="Trans_reg_C"/>
    <property type="match status" value="1"/>
</dbReference>
<protein>
    <submittedName>
        <fullName evidence="10">DNA-binding response regulator</fullName>
    </submittedName>
</protein>
<dbReference type="FunFam" id="3.40.50.2300:FF:000001">
    <property type="entry name" value="DNA-binding response regulator PhoB"/>
    <property type="match status" value="1"/>
</dbReference>
<feature type="domain" description="Response regulatory" evidence="8">
    <location>
        <begin position="5"/>
        <end position="119"/>
    </location>
</feature>
<dbReference type="PROSITE" id="PS50110">
    <property type="entry name" value="RESPONSE_REGULATORY"/>
    <property type="match status" value="1"/>
</dbReference>
<dbReference type="Pfam" id="PF00072">
    <property type="entry name" value="Response_reg"/>
    <property type="match status" value="1"/>
</dbReference>
<dbReference type="InterPro" id="IPR039420">
    <property type="entry name" value="WalR-like"/>
</dbReference>
<dbReference type="InterPro" id="IPR001789">
    <property type="entry name" value="Sig_transdc_resp-reg_receiver"/>
</dbReference>
<proteinExistence type="predicted"/>
<evidence type="ECO:0000259" key="9">
    <source>
        <dbReference type="PROSITE" id="PS51755"/>
    </source>
</evidence>
<evidence type="ECO:0000259" key="8">
    <source>
        <dbReference type="PROSITE" id="PS50110"/>
    </source>
</evidence>
<dbReference type="RefSeq" id="WP_137089011.1">
    <property type="nucleotide sequence ID" value="NZ_CP028923.1"/>
</dbReference>
<name>A0A4D7JPR2_9BACT</name>
<feature type="DNA-binding region" description="OmpR/PhoB-type" evidence="7">
    <location>
        <begin position="131"/>
        <end position="228"/>
    </location>
</feature>
<evidence type="ECO:0000313" key="11">
    <source>
        <dbReference type="Proteomes" id="UP000298616"/>
    </source>
</evidence>
<keyword evidence="5" id="KW-0804">Transcription</keyword>
<dbReference type="GO" id="GO:0000156">
    <property type="term" value="F:phosphorelay response regulator activity"/>
    <property type="evidence" value="ECO:0007669"/>
    <property type="project" value="TreeGrafter"/>
</dbReference>
<reference evidence="10 11" key="1">
    <citation type="submission" date="2018-04" db="EMBL/GenBank/DDBJ databases">
        <title>Complete genome uncultured novel isolate.</title>
        <authorList>
            <person name="Merlino G."/>
        </authorList>
    </citation>
    <scope>NUCLEOTIDE SEQUENCE [LARGE SCALE GENOMIC DNA]</scope>
    <source>
        <strain evidence="11">R1DC9</strain>
    </source>
</reference>
<dbReference type="GO" id="GO:0005829">
    <property type="term" value="C:cytosol"/>
    <property type="evidence" value="ECO:0007669"/>
    <property type="project" value="TreeGrafter"/>
</dbReference>
<evidence type="ECO:0000256" key="3">
    <source>
        <dbReference type="ARBA" id="ARBA00023015"/>
    </source>
</evidence>
<keyword evidence="1 6" id="KW-0597">Phosphoprotein</keyword>
<evidence type="ECO:0000256" key="4">
    <source>
        <dbReference type="ARBA" id="ARBA00023125"/>
    </source>
</evidence>
<feature type="modified residue" description="4-aspartylphosphate" evidence="6">
    <location>
        <position position="54"/>
    </location>
</feature>
<evidence type="ECO:0000256" key="7">
    <source>
        <dbReference type="PROSITE-ProRule" id="PRU01091"/>
    </source>
</evidence>
<dbReference type="CDD" id="cd00383">
    <property type="entry name" value="trans_reg_C"/>
    <property type="match status" value="1"/>
</dbReference>
<dbReference type="SMART" id="SM00448">
    <property type="entry name" value="REC"/>
    <property type="match status" value="1"/>
</dbReference>
<dbReference type="GO" id="GO:0000976">
    <property type="term" value="F:transcription cis-regulatory region binding"/>
    <property type="evidence" value="ECO:0007669"/>
    <property type="project" value="TreeGrafter"/>
</dbReference>
<dbReference type="PANTHER" id="PTHR48111:SF40">
    <property type="entry name" value="PHOSPHATE REGULON TRANSCRIPTIONAL REGULATORY PROTEIN PHOB"/>
    <property type="match status" value="1"/>
</dbReference>
<dbReference type="EMBL" id="CP028923">
    <property type="protein sequence ID" value="QCK13416.1"/>
    <property type="molecule type" value="Genomic_DNA"/>
</dbReference>
<keyword evidence="2" id="KW-0902">Two-component regulatory system</keyword>
<dbReference type="Pfam" id="PF00486">
    <property type="entry name" value="Trans_reg_C"/>
    <property type="match status" value="1"/>
</dbReference>
<dbReference type="CDD" id="cd17574">
    <property type="entry name" value="REC_OmpR"/>
    <property type="match status" value="1"/>
</dbReference>
<dbReference type="Gene3D" id="6.10.250.690">
    <property type="match status" value="1"/>
</dbReference>
<keyword evidence="4 7" id="KW-0238">DNA-binding</keyword>
<dbReference type="PANTHER" id="PTHR48111">
    <property type="entry name" value="REGULATOR OF RPOS"/>
    <property type="match status" value="1"/>
</dbReference>
<dbReference type="InterPro" id="IPR001867">
    <property type="entry name" value="OmpR/PhoB-type_DNA-bd"/>
</dbReference>
<dbReference type="GO" id="GO:0032993">
    <property type="term" value="C:protein-DNA complex"/>
    <property type="evidence" value="ECO:0007669"/>
    <property type="project" value="TreeGrafter"/>
</dbReference>
<dbReference type="OrthoDB" id="5343479at2"/>
<accession>A0A4D7JPR2</accession>
<dbReference type="InterPro" id="IPR011006">
    <property type="entry name" value="CheY-like_superfamily"/>
</dbReference>
<feature type="domain" description="OmpR/PhoB-type" evidence="9">
    <location>
        <begin position="131"/>
        <end position="228"/>
    </location>
</feature>
<gene>
    <name evidence="10" type="ORF">DCC35_00945</name>
</gene>
<evidence type="ECO:0000256" key="2">
    <source>
        <dbReference type="ARBA" id="ARBA00023012"/>
    </source>
</evidence>
<dbReference type="SUPFAM" id="SSF52172">
    <property type="entry name" value="CheY-like"/>
    <property type="match status" value="1"/>
</dbReference>
<evidence type="ECO:0000256" key="1">
    <source>
        <dbReference type="ARBA" id="ARBA00022553"/>
    </source>
</evidence>
<keyword evidence="3" id="KW-0805">Transcription regulation</keyword>
<dbReference type="Gene3D" id="1.10.10.10">
    <property type="entry name" value="Winged helix-like DNA-binding domain superfamily/Winged helix DNA-binding domain"/>
    <property type="match status" value="1"/>
</dbReference>
<keyword evidence="11" id="KW-1185">Reference proteome</keyword>